<feature type="compositionally biased region" description="Pro residues" evidence="1">
    <location>
        <begin position="67"/>
        <end position="77"/>
    </location>
</feature>
<keyword evidence="3" id="KW-1185">Reference proteome</keyword>
<protein>
    <submittedName>
        <fullName evidence="2">Uncharacterized protein</fullName>
    </submittedName>
</protein>
<evidence type="ECO:0000256" key="1">
    <source>
        <dbReference type="SAM" id="MobiDB-lite"/>
    </source>
</evidence>
<feature type="region of interest" description="Disordered" evidence="1">
    <location>
        <begin position="48"/>
        <end position="77"/>
    </location>
</feature>
<evidence type="ECO:0000313" key="3">
    <source>
        <dbReference type="Proteomes" id="UP000749040"/>
    </source>
</evidence>
<dbReference type="EMBL" id="JADKYB010000030">
    <property type="protein sequence ID" value="MBM9509962.1"/>
    <property type="molecule type" value="Genomic_DNA"/>
</dbReference>
<dbReference type="Proteomes" id="UP000749040">
    <property type="component" value="Unassembled WGS sequence"/>
</dbReference>
<dbReference type="RefSeq" id="WP_205363546.1">
    <property type="nucleotide sequence ID" value="NZ_JADKYB010000030.1"/>
</dbReference>
<comment type="caution">
    <text evidence="2">The sequence shown here is derived from an EMBL/GenBank/DDBJ whole genome shotgun (WGS) entry which is preliminary data.</text>
</comment>
<feature type="compositionally biased region" description="Low complexity" evidence="1">
    <location>
        <begin position="15"/>
        <end position="25"/>
    </location>
</feature>
<accession>A0ABS2U4P2</accession>
<reference evidence="2 3" key="1">
    <citation type="submission" date="2021-01" db="EMBL/GenBank/DDBJ databases">
        <title>Streptomyces acididurans sp. nov., isolated from a peat swamp forest soil.</title>
        <authorList>
            <person name="Chantavorakit T."/>
            <person name="Duangmal K."/>
        </authorList>
    </citation>
    <scope>NUCLEOTIDE SEQUENCE [LARGE SCALE GENOMIC DNA]</scope>
    <source>
        <strain evidence="2 3">KK5PA1</strain>
    </source>
</reference>
<evidence type="ECO:0000313" key="2">
    <source>
        <dbReference type="EMBL" id="MBM9509962.1"/>
    </source>
</evidence>
<feature type="region of interest" description="Disordered" evidence="1">
    <location>
        <begin position="1"/>
        <end position="32"/>
    </location>
</feature>
<proteinExistence type="predicted"/>
<name>A0ABS2U4P2_9ACTN</name>
<gene>
    <name evidence="2" type="ORF">ITX44_36490</name>
</gene>
<organism evidence="2 3">
    <name type="scientific">Actinacidiphila acididurans</name>
    <dbReference type="NCBI Taxonomy" id="2784346"/>
    <lineage>
        <taxon>Bacteria</taxon>
        <taxon>Bacillati</taxon>
        <taxon>Actinomycetota</taxon>
        <taxon>Actinomycetes</taxon>
        <taxon>Kitasatosporales</taxon>
        <taxon>Streptomycetaceae</taxon>
        <taxon>Actinacidiphila</taxon>
    </lineage>
</organism>
<sequence>MDQPLPTPADDTAEPDPAAEAADATTPDDEPTAKAVLARLNPALTDSPLRRHLRAAGLEAPFGIDTTPPPAPPTQET</sequence>